<dbReference type="AlphaFoldDB" id="A0A239FSZ8"/>
<dbReference type="RefSeq" id="WP_170941057.1">
    <property type="nucleotide sequence ID" value="NZ_FZON01000022.1"/>
</dbReference>
<dbReference type="Proteomes" id="UP000198440">
    <property type="component" value="Unassembled WGS sequence"/>
</dbReference>
<organism evidence="1 2">
    <name type="scientific">Antarctobacter heliothermus</name>
    <dbReference type="NCBI Taxonomy" id="74033"/>
    <lineage>
        <taxon>Bacteria</taxon>
        <taxon>Pseudomonadati</taxon>
        <taxon>Pseudomonadota</taxon>
        <taxon>Alphaproteobacteria</taxon>
        <taxon>Rhodobacterales</taxon>
        <taxon>Roseobacteraceae</taxon>
        <taxon>Antarctobacter</taxon>
    </lineage>
</organism>
<dbReference type="EMBL" id="FZON01000022">
    <property type="protein sequence ID" value="SNS59960.1"/>
    <property type="molecule type" value="Genomic_DNA"/>
</dbReference>
<evidence type="ECO:0000313" key="1">
    <source>
        <dbReference type="EMBL" id="SNS59960.1"/>
    </source>
</evidence>
<reference evidence="1 2" key="1">
    <citation type="submission" date="2017-06" db="EMBL/GenBank/DDBJ databases">
        <authorList>
            <person name="Kim H.J."/>
            <person name="Triplett B.A."/>
        </authorList>
    </citation>
    <scope>NUCLEOTIDE SEQUENCE [LARGE SCALE GENOMIC DNA]</scope>
    <source>
        <strain evidence="1 2">DSM 11445</strain>
    </source>
</reference>
<sequence length="105" mass="11762">MNMRSTRSTVTFSNPFTLSGYTDDLPAGDYELLVEEELLQGLSFEAYRRTATYLTVRGRGGHAGRSELRAISEYDLKEALIRDRVATEKKNDHSDAALSPQEDST</sequence>
<accession>A0A239FSZ8</accession>
<name>A0A239FSZ8_9RHOB</name>
<protein>
    <submittedName>
        <fullName evidence="1">Uncharacterized protein</fullName>
    </submittedName>
</protein>
<proteinExistence type="predicted"/>
<gene>
    <name evidence="1" type="ORF">SAMN04488078_102223</name>
</gene>
<evidence type="ECO:0000313" key="2">
    <source>
        <dbReference type="Proteomes" id="UP000198440"/>
    </source>
</evidence>